<dbReference type="InterPro" id="IPR030184">
    <property type="entry name" value="WAT1-related"/>
</dbReference>
<evidence type="ECO:0000256" key="5">
    <source>
        <dbReference type="ARBA" id="ARBA00023136"/>
    </source>
</evidence>
<feature type="domain" description="EamA" evidence="7">
    <location>
        <begin position="164"/>
        <end position="301"/>
    </location>
</feature>
<reference evidence="8 9" key="1">
    <citation type="journal article" date="2020" name="IScience">
        <title>Genome Sequencing of the Endangered Kingdonia uniflora (Circaeasteraceae, Ranunculales) Reveals Potential Mechanisms of Evolutionary Specialization.</title>
        <authorList>
            <person name="Sun Y."/>
            <person name="Deng T."/>
            <person name="Zhang A."/>
            <person name="Moore M.J."/>
            <person name="Landis J.B."/>
            <person name="Lin N."/>
            <person name="Zhang H."/>
            <person name="Zhang X."/>
            <person name="Huang J."/>
            <person name="Zhang X."/>
            <person name="Sun H."/>
            <person name="Wang H."/>
        </authorList>
    </citation>
    <scope>NUCLEOTIDE SEQUENCE [LARGE SCALE GENOMIC DNA]</scope>
    <source>
        <strain evidence="8">TB1705</strain>
        <tissue evidence="8">Leaf</tissue>
    </source>
</reference>
<feature type="transmembrane region" description="Helical" evidence="6">
    <location>
        <begin position="257"/>
        <end position="277"/>
    </location>
</feature>
<evidence type="ECO:0000256" key="4">
    <source>
        <dbReference type="ARBA" id="ARBA00022989"/>
    </source>
</evidence>
<comment type="subcellular location">
    <subcellularLocation>
        <location evidence="1 6">Membrane</location>
        <topology evidence="1 6">Multi-pass membrane protein</topology>
    </subcellularLocation>
</comment>
<feature type="transmembrane region" description="Helical" evidence="6">
    <location>
        <begin position="193"/>
        <end position="214"/>
    </location>
</feature>
<evidence type="ECO:0000256" key="6">
    <source>
        <dbReference type="RuleBase" id="RU363077"/>
    </source>
</evidence>
<dbReference type="Pfam" id="PF00892">
    <property type="entry name" value="EamA"/>
    <property type="match status" value="1"/>
</dbReference>
<name>A0A7J7MYL5_9MAGN</name>
<dbReference type="AlphaFoldDB" id="A0A7J7MYL5"/>
<feature type="transmembrane region" description="Helical" evidence="6">
    <location>
        <begin position="39"/>
        <end position="59"/>
    </location>
</feature>
<evidence type="ECO:0000256" key="3">
    <source>
        <dbReference type="ARBA" id="ARBA00022692"/>
    </source>
</evidence>
<evidence type="ECO:0000259" key="7">
    <source>
        <dbReference type="Pfam" id="PF00892"/>
    </source>
</evidence>
<dbReference type="EMBL" id="JACGCM010001183">
    <property type="protein sequence ID" value="KAF6159880.1"/>
    <property type="molecule type" value="Genomic_DNA"/>
</dbReference>
<accession>A0A7J7MYL5</accession>
<evidence type="ECO:0000313" key="9">
    <source>
        <dbReference type="Proteomes" id="UP000541444"/>
    </source>
</evidence>
<dbReference type="GO" id="GO:0022857">
    <property type="term" value="F:transmembrane transporter activity"/>
    <property type="evidence" value="ECO:0007669"/>
    <property type="project" value="InterPro"/>
</dbReference>
<evidence type="ECO:0000256" key="2">
    <source>
        <dbReference type="ARBA" id="ARBA00007635"/>
    </source>
</evidence>
<keyword evidence="9" id="KW-1185">Reference proteome</keyword>
<dbReference type="OrthoDB" id="1728340at2759"/>
<feature type="transmembrane region" description="Helical" evidence="6">
    <location>
        <begin position="79"/>
        <end position="100"/>
    </location>
</feature>
<feature type="transmembrane region" description="Helical" evidence="6">
    <location>
        <begin position="120"/>
        <end position="141"/>
    </location>
</feature>
<comment type="caution">
    <text evidence="8">The sequence shown here is derived from an EMBL/GenBank/DDBJ whole genome shotgun (WGS) entry which is preliminary data.</text>
</comment>
<protein>
    <recommendedName>
        <fullName evidence="6">WAT1-related protein</fullName>
    </recommendedName>
</protein>
<comment type="similarity">
    <text evidence="2 6">Belongs to the drug/metabolite transporter (DMT) superfamily. Plant drug/metabolite exporter (P-DME) (TC 2.A.7.4) family.</text>
</comment>
<feature type="transmembrane region" description="Helical" evidence="6">
    <location>
        <begin position="161"/>
        <end position="181"/>
    </location>
</feature>
<evidence type="ECO:0000256" key="1">
    <source>
        <dbReference type="ARBA" id="ARBA00004141"/>
    </source>
</evidence>
<sequence length="336" mass="37078">MGSFFKDLVPFTGMITSEFTDVGVSVLSKAAMSRGMSPFVYVVYYHILGTLLLLPLFNLEYRVSSAQTLVFVGIRYSSPTLSSATGNLVPAFTFIIAVIFRMEKLNMRSSSSQAKSLGTIISVSGAFIVTLYKGLPIIISSSPSTSPPQQLHLFLSPQPNWVLGGIIFVVVYLLAAIWNILQAATVKEYPSKMTVVFFSCFFGTIQCVLFSLIAERDPIAWRIKPDIEFATILYSGVFASVFRVCIHTWILHNKGPLYVTMFRPLGIVIAVVMSVSFLGDTLYIGSVVGSIVIALGFYAVMWGKAKEEKMNEDNEFCSLESSTQNVPLLRNKDIDI</sequence>
<keyword evidence="4 6" id="KW-1133">Transmembrane helix</keyword>
<dbReference type="PANTHER" id="PTHR31218">
    <property type="entry name" value="WAT1-RELATED PROTEIN"/>
    <property type="match status" value="1"/>
</dbReference>
<dbReference type="GO" id="GO:0016020">
    <property type="term" value="C:membrane"/>
    <property type="evidence" value="ECO:0007669"/>
    <property type="project" value="UniProtKB-SubCell"/>
</dbReference>
<proteinExistence type="inferred from homology"/>
<evidence type="ECO:0000313" key="8">
    <source>
        <dbReference type="EMBL" id="KAF6159880.1"/>
    </source>
</evidence>
<organism evidence="8 9">
    <name type="scientific">Kingdonia uniflora</name>
    <dbReference type="NCBI Taxonomy" id="39325"/>
    <lineage>
        <taxon>Eukaryota</taxon>
        <taxon>Viridiplantae</taxon>
        <taxon>Streptophyta</taxon>
        <taxon>Embryophyta</taxon>
        <taxon>Tracheophyta</taxon>
        <taxon>Spermatophyta</taxon>
        <taxon>Magnoliopsida</taxon>
        <taxon>Ranunculales</taxon>
        <taxon>Circaeasteraceae</taxon>
        <taxon>Kingdonia</taxon>
    </lineage>
</organism>
<dbReference type="Proteomes" id="UP000541444">
    <property type="component" value="Unassembled WGS sequence"/>
</dbReference>
<gene>
    <name evidence="8" type="ORF">GIB67_032964</name>
</gene>
<feature type="transmembrane region" description="Helical" evidence="6">
    <location>
        <begin position="283"/>
        <end position="301"/>
    </location>
</feature>
<feature type="transmembrane region" description="Helical" evidence="6">
    <location>
        <begin position="229"/>
        <end position="250"/>
    </location>
</feature>
<dbReference type="InterPro" id="IPR000620">
    <property type="entry name" value="EamA_dom"/>
</dbReference>
<keyword evidence="3 6" id="KW-0812">Transmembrane</keyword>
<keyword evidence="5 6" id="KW-0472">Membrane</keyword>